<evidence type="ECO:0000313" key="1">
    <source>
        <dbReference type="EMBL" id="PTX62397.1"/>
    </source>
</evidence>
<dbReference type="AlphaFoldDB" id="A0A2T6C2B8"/>
<proteinExistence type="predicted"/>
<evidence type="ECO:0000313" key="2">
    <source>
        <dbReference type="Proteomes" id="UP000244092"/>
    </source>
</evidence>
<reference evidence="1 2" key="1">
    <citation type="submission" date="2018-04" db="EMBL/GenBank/DDBJ databases">
        <title>Genomic Encyclopedia of Archaeal and Bacterial Type Strains, Phase II (KMG-II): from individual species to whole genera.</title>
        <authorList>
            <person name="Goeker M."/>
        </authorList>
    </citation>
    <scope>NUCLEOTIDE SEQUENCE [LARGE SCALE GENOMIC DNA]</scope>
    <source>
        <strain evidence="1 2">DSM 12244</strain>
    </source>
</reference>
<accession>A0A2T6C2B8</accession>
<comment type="caution">
    <text evidence="1">The sequence shown here is derived from an EMBL/GenBank/DDBJ whole genome shotgun (WGS) entry which is preliminary data.</text>
</comment>
<gene>
    <name evidence="1" type="ORF">C8N31_11916</name>
</gene>
<dbReference type="EMBL" id="QBKU01000019">
    <property type="protein sequence ID" value="PTX62397.1"/>
    <property type="molecule type" value="Genomic_DNA"/>
</dbReference>
<dbReference type="Proteomes" id="UP000244092">
    <property type="component" value="Unassembled WGS sequence"/>
</dbReference>
<evidence type="ECO:0008006" key="3">
    <source>
        <dbReference type="Google" id="ProtNLM"/>
    </source>
</evidence>
<name>A0A2T6C2B8_9RHOB</name>
<organism evidence="1 2">
    <name type="scientific">Sulfitobacter mediterraneus</name>
    <dbReference type="NCBI Taxonomy" id="83219"/>
    <lineage>
        <taxon>Bacteria</taxon>
        <taxon>Pseudomonadati</taxon>
        <taxon>Pseudomonadota</taxon>
        <taxon>Alphaproteobacteria</taxon>
        <taxon>Rhodobacterales</taxon>
        <taxon>Roseobacteraceae</taxon>
        <taxon>Sulfitobacter</taxon>
    </lineage>
</organism>
<protein>
    <recommendedName>
        <fullName evidence="3">Tetratricopeptide repeat protein</fullName>
    </recommendedName>
</protein>
<sequence length="108" mass="12143">MSDWDIPEYQELEDFAWDRMEVGDLRGAADAALKAIKLEPDKIDSYVILAQAAGVLGQKQAYAREAVRLGEIEFKLEIASAPSEDFPFWGITRTRPYMRGLHTLALAL</sequence>